<dbReference type="Proteomes" id="UP000621266">
    <property type="component" value="Unassembled WGS sequence"/>
</dbReference>
<protein>
    <submittedName>
        <fullName evidence="2">DUF4245 domain-containing protein</fullName>
    </submittedName>
</protein>
<proteinExistence type="predicted"/>
<keyword evidence="1" id="KW-0472">Membrane</keyword>
<evidence type="ECO:0000313" key="3">
    <source>
        <dbReference type="Proteomes" id="UP000621266"/>
    </source>
</evidence>
<evidence type="ECO:0000313" key="2">
    <source>
        <dbReference type="EMBL" id="KAF4410064.1"/>
    </source>
</evidence>
<comment type="caution">
    <text evidence="2">The sequence shown here is derived from an EMBL/GenBank/DDBJ whole genome shotgun (WGS) entry which is preliminary data.</text>
</comment>
<dbReference type="InterPro" id="IPR025339">
    <property type="entry name" value="DUF4245"/>
</dbReference>
<dbReference type="Pfam" id="PF14030">
    <property type="entry name" value="DUF4245"/>
    <property type="match status" value="1"/>
</dbReference>
<accession>A0ABQ7FM95</accession>
<organism evidence="2 3">
    <name type="scientific">Streptomyces lycii</name>
    <dbReference type="NCBI Taxonomy" id="2654337"/>
    <lineage>
        <taxon>Bacteria</taxon>
        <taxon>Bacillati</taxon>
        <taxon>Actinomycetota</taxon>
        <taxon>Actinomycetes</taxon>
        <taxon>Kitasatosporales</taxon>
        <taxon>Streptomycetaceae</taxon>
        <taxon>Streptomyces</taxon>
    </lineage>
</organism>
<feature type="transmembrane region" description="Helical" evidence="1">
    <location>
        <begin position="12"/>
        <end position="31"/>
    </location>
</feature>
<keyword evidence="1" id="KW-0812">Transmembrane</keyword>
<dbReference type="EMBL" id="WHPN01000132">
    <property type="protein sequence ID" value="KAF4410064.1"/>
    <property type="molecule type" value="Genomic_DNA"/>
</dbReference>
<sequence>MASMRGKQTVRDMVLSMTVIGLFAAGIYLFIPHDENQDPIKRVDYTVELDSARRAAPYPLAAPEGLPGSWKATSVTYDGDDPAGAAWHLGYLDPEREYVAVEQSDGKASKFIADVTHGAKRTGESRRIGETEWQRYEGEKYDALVRREPDVTTVVTGTASQEHLAKMAAALKAS</sequence>
<reference evidence="2 3" key="1">
    <citation type="submission" date="2019-10" db="EMBL/GenBank/DDBJ databases">
        <title>Streptomyces tenebrisbrunneis sp.nov., an endogenous actinomycete isolated from of Lycium ruthenicum.</title>
        <authorList>
            <person name="Ma L."/>
        </authorList>
    </citation>
    <scope>NUCLEOTIDE SEQUENCE [LARGE SCALE GENOMIC DNA]</scope>
    <source>
        <strain evidence="2 3">TRM 66187</strain>
    </source>
</reference>
<evidence type="ECO:0000256" key="1">
    <source>
        <dbReference type="SAM" id="Phobius"/>
    </source>
</evidence>
<name>A0ABQ7FM95_9ACTN</name>
<keyword evidence="3" id="KW-1185">Reference proteome</keyword>
<gene>
    <name evidence="2" type="ORF">GCU69_05820</name>
</gene>
<keyword evidence="1" id="KW-1133">Transmembrane helix</keyword>